<evidence type="ECO:0000313" key="2">
    <source>
        <dbReference type="Proteomes" id="UP000199663"/>
    </source>
</evidence>
<accession>A0A1H3PLF4</accession>
<organism evidence="1 2">
    <name type="scientific">Rhodonellum ikkaensis</name>
    <dbReference type="NCBI Taxonomy" id="336829"/>
    <lineage>
        <taxon>Bacteria</taxon>
        <taxon>Pseudomonadati</taxon>
        <taxon>Bacteroidota</taxon>
        <taxon>Cytophagia</taxon>
        <taxon>Cytophagales</taxon>
        <taxon>Cytophagaceae</taxon>
        <taxon>Rhodonellum</taxon>
    </lineage>
</organism>
<evidence type="ECO:0008006" key="3">
    <source>
        <dbReference type="Google" id="ProtNLM"/>
    </source>
</evidence>
<dbReference type="Pfam" id="PF05610">
    <property type="entry name" value="DUF779"/>
    <property type="match status" value="1"/>
</dbReference>
<dbReference type="RefSeq" id="WP_019597870.1">
    <property type="nucleotide sequence ID" value="NZ_FNQC01000004.1"/>
</dbReference>
<proteinExistence type="predicted"/>
<reference evidence="1 2" key="1">
    <citation type="submission" date="2016-10" db="EMBL/GenBank/DDBJ databases">
        <authorList>
            <person name="Varghese N."/>
            <person name="Submissions S."/>
        </authorList>
    </citation>
    <scope>NUCLEOTIDE SEQUENCE [LARGE SCALE GENOMIC DNA]</scope>
    <source>
        <strain evidence="1 2">DSM 17997</strain>
    </source>
</reference>
<dbReference type="Proteomes" id="UP000199663">
    <property type="component" value="Unassembled WGS sequence"/>
</dbReference>
<dbReference type="InterPro" id="IPR008497">
    <property type="entry name" value="DUF779"/>
</dbReference>
<sequence>MSPDKKTFIPRVLITEAAMDTIDTLRKRFGSELMFHQSGGCCDGSSPMCFEKGDFKVGGSDIWLGEVYGCDFFMNSDQFEYWKHTELTLDVTPGRGSSFSIEIPMGIRFMIRSRLFTMEELENLIPTKTGEEVLEEGSIK</sequence>
<gene>
    <name evidence="1" type="ORF">SAMN05444412_104331</name>
</gene>
<keyword evidence="2" id="KW-1185">Reference proteome</keyword>
<protein>
    <recommendedName>
        <fullName evidence="3">DUF779 domain-containing protein</fullName>
    </recommendedName>
</protein>
<dbReference type="EMBL" id="FNQC01000004">
    <property type="protein sequence ID" value="SDZ01851.1"/>
    <property type="molecule type" value="Genomic_DNA"/>
</dbReference>
<evidence type="ECO:0000313" key="1">
    <source>
        <dbReference type="EMBL" id="SDZ01851.1"/>
    </source>
</evidence>
<dbReference type="PIRSF" id="PIRSF009151">
    <property type="entry name" value="DUF779"/>
    <property type="match status" value="1"/>
</dbReference>
<name>A0A1H3PLF4_9BACT</name>
<comment type="caution">
    <text evidence="1">The sequence shown here is derived from an EMBL/GenBank/DDBJ whole genome shotgun (WGS) entry which is preliminary data.</text>
</comment>